<dbReference type="EMBL" id="FNKY01000001">
    <property type="protein sequence ID" value="SDQ29938.1"/>
    <property type="molecule type" value="Genomic_DNA"/>
</dbReference>
<name>A0ABY0T619_9PROT</name>
<accession>A0ABY0T619</accession>
<keyword evidence="2" id="KW-1185">Reference proteome</keyword>
<dbReference type="InterPro" id="IPR016181">
    <property type="entry name" value="Acyl_CoA_acyltransferase"/>
</dbReference>
<comment type="caution">
    <text evidence="1">The sequence shown here is derived from an EMBL/GenBank/DDBJ whole genome shotgun (WGS) entry which is preliminary data.</text>
</comment>
<gene>
    <name evidence="1" type="ORF">SAMN05216402_0257</name>
</gene>
<dbReference type="SUPFAM" id="SSF55729">
    <property type="entry name" value="Acyl-CoA N-acyltransferases (Nat)"/>
    <property type="match status" value="1"/>
</dbReference>
<evidence type="ECO:0000313" key="1">
    <source>
        <dbReference type="EMBL" id="SDQ29938.1"/>
    </source>
</evidence>
<organism evidence="1 2">
    <name type="scientific">Nitrosospira multiformis</name>
    <dbReference type="NCBI Taxonomy" id="1231"/>
    <lineage>
        <taxon>Bacteria</taxon>
        <taxon>Pseudomonadati</taxon>
        <taxon>Pseudomonadota</taxon>
        <taxon>Betaproteobacteria</taxon>
        <taxon>Nitrosomonadales</taxon>
        <taxon>Nitrosomonadaceae</taxon>
        <taxon>Nitrosospira</taxon>
    </lineage>
</organism>
<dbReference type="Proteomes" id="UP000183471">
    <property type="component" value="Unassembled WGS sequence"/>
</dbReference>
<reference evidence="1 2" key="1">
    <citation type="submission" date="2016-10" db="EMBL/GenBank/DDBJ databases">
        <authorList>
            <person name="Varghese N."/>
            <person name="Submissions S."/>
        </authorList>
    </citation>
    <scope>NUCLEOTIDE SEQUENCE [LARGE SCALE GENOMIC DNA]</scope>
    <source>
        <strain evidence="1 2">Nl1</strain>
    </source>
</reference>
<sequence length="210" mass="24055">MEKPRTTAIAFAKANLKRLLPFDRISMSSLIDLNRLVLFGCTPEEIPSFKFRTDLDTRKMAAEDLSALAYGSGRFADQARLYHVKRGIDTAYGAYLNEELVHMSWVYTAAEYAKEPFPRLVLEEGEVEIVNCFTLDKCRGLGIYPYMIQFLSNLQFQNGVKRVYMMANCKNEASQRGIIKAGLKVLGRVTYIRIPASSSRSIYYRRYQET</sequence>
<protein>
    <recommendedName>
        <fullName evidence="3">N-acetyltransferase domain-containing protein</fullName>
    </recommendedName>
</protein>
<dbReference type="Gene3D" id="3.40.630.30">
    <property type="match status" value="1"/>
</dbReference>
<evidence type="ECO:0000313" key="2">
    <source>
        <dbReference type="Proteomes" id="UP000183471"/>
    </source>
</evidence>
<proteinExistence type="predicted"/>
<evidence type="ECO:0008006" key="3">
    <source>
        <dbReference type="Google" id="ProtNLM"/>
    </source>
</evidence>